<proteinExistence type="predicted"/>
<gene>
    <name evidence="2" type="ORF">QE367_002288</name>
</gene>
<comment type="caution">
    <text evidence="2">The sequence shown here is derived from an EMBL/GenBank/DDBJ whole genome shotgun (WGS) entry which is preliminary data.</text>
</comment>
<dbReference type="Proteomes" id="UP001260188">
    <property type="component" value="Unassembled WGS sequence"/>
</dbReference>
<evidence type="ECO:0000313" key="3">
    <source>
        <dbReference type="Proteomes" id="UP001260188"/>
    </source>
</evidence>
<feature type="compositionally biased region" description="Basic and acidic residues" evidence="1">
    <location>
        <begin position="24"/>
        <end position="50"/>
    </location>
</feature>
<evidence type="ECO:0000256" key="1">
    <source>
        <dbReference type="SAM" id="MobiDB-lite"/>
    </source>
</evidence>
<accession>A0ABU1I2H2</accession>
<protein>
    <submittedName>
        <fullName evidence="2">Uncharacterized protein</fullName>
    </submittedName>
</protein>
<feature type="region of interest" description="Disordered" evidence="1">
    <location>
        <begin position="1"/>
        <end position="100"/>
    </location>
</feature>
<feature type="compositionally biased region" description="Basic and acidic residues" evidence="1">
    <location>
        <begin position="62"/>
        <end position="83"/>
    </location>
</feature>
<reference evidence="2 3" key="1">
    <citation type="submission" date="2023-08" db="EMBL/GenBank/DDBJ databases">
        <title>Functional and genomic diversity of the sorghum phyllosphere microbiome.</title>
        <authorList>
            <person name="Shade A."/>
        </authorList>
    </citation>
    <scope>NUCLEOTIDE SEQUENCE [LARGE SCALE GENOMIC DNA]</scope>
    <source>
        <strain evidence="2 3">SORGH_AS_0919</strain>
    </source>
</reference>
<name>A0ABU1I2H2_9MICO</name>
<organism evidence="2 3">
    <name type="scientific">Microbacterium paludicola</name>
    <dbReference type="NCBI Taxonomy" id="300019"/>
    <lineage>
        <taxon>Bacteria</taxon>
        <taxon>Bacillati</taxon>
        <taxon>Actinomycetota</taxon>
        <taxon>Actinomycetes</taxon>
        <taxon>Micrococcales</taxon>
        <taxon>Microbacteriaceae</taxon>
        <taxon>Microbacterium</taxon>
    </lineage>
</organism>
<sequence length="100" mass="10674">MRFGHASRYVKPVTSAAGSAHAGGGREYDMTEHHDNEAEHADEGAQHAPDENPSTEELEEPSVAKEPGEEPKAPEQKDEEPSHHAVGIGVIDDESSPLAP</sequence>
<dbReference type="EMBL" id="JAVIZA010000001">
    <property type="protein sequence ID" value="MDR6168084.1"/>
    <property type="molecule type" value="Genomic_DNA"/>
</dbReference>
<keyword evidence="3" id="KW-1185">Reference proteome</keyword>
<evidence type="ECO:0000313" key="2">
    <source>
        <dbReference type="EMBL" id="MDR6168084.1"/>
    </source>
</evidence>
<feature type="compositionally biased region" description="Acidic residues" evidence="1">
    <location>
        <begin position="91"/>
        <end position="100"/>
    </location>
</feature>